<dbReference type="AlphaFoldDB" id="A0A7J7JQ00"/>
<name>A0A7J7JQ00_BUGNE</name>
<sequence>MYADSMMLKQMGHVMPESLPRQLSLLPLYTAGCFLFVPLVRTDAACKAGRFASFGPSDDIVVNYENVNFDL</sequence>
<keyword evidence="2" id="KW-1185">Reference proteome</keyword>
<accession>A0A7J7JQ00</accession>
<gene>
    <name evidence="1" type="ORF">EB796_013250</name>
</gene>
<comment type="caution">
    <text evidence="1">The sequence shown here is derived from an EMBL/GenBank/DDBJ whole genome shotgun (WGS) entry which is preliminary data.</text>
</comment>
<evidence type="ECO:0000313" key="2">
    <source>
        <dbReference type="Proteomes" id="UP000593567"/>
    </source>
</evidence>
<organism evidence="1 2">
    <name type="scientific">Bugula neritina</name>
    <name type="common">Brown bryozoan</name>
    <name type="synonym">Sertularia neritina</name>
    <dbReference type="NCBI Taxonomy" id="10212"/>
    <lineage>
        <taxon>Eukaryota</taxon>
        <taxon>Metazoa</taxon>
        <taxon>Spiralia</taxon>
        <taxon>Lophotrochozoa</taxon>
        <taxon>Bryozoa</taxon>
        <taxon>Gymnolaemata</taxon>
        <taxon>Cheilostomatida</taxon>
        <taxon>Flustrina</taxon>
        <taxon>Buguloidea</taxon>
        <taxon>Bugulidae</taxon>
        <taxon>Bugula</taxon>
    </lineage>
</organism>
<proteinExistence type="predicted"/>
<dbReference type="EMBL" id="VXIV02001951">
    <property type="protein sequence ID" value="KAF6028432.1"/>
    <property type="molecule type" value="Genomic_DNA"/>
</dbReference>
<reference evidence="1" key="1">
    <citation type="submission" date="2020-06" db="EMBL/GenBank/DDBJ databases">
        <title>Draft genome of Bugula neritina, a colonial animal packing powerful symbionts and potential medicines.</title>
        <authorList>
            <person name="Rayko M."/>
        </authorList>
    </citation>
    <scope>NUCLEOTIDE SEQUENCE [LARGE SCALE GENOMIC DNA]</scope>
    <source>
        <strain evidence="1">Kwan_BN1</strain>
    </source>
</reference>
<protein>
    <submittedName>
        <fullName evidence="1">Uncharacterized protein</fullName>
    </submittedName>
</protein>
<evidence type="ECO:0000313" key="1">
    <source>
        <dbReference type="EMBL" id="KAF6028432.1"/>
    </source>
</evidence>
<dbReference type="Proteomes" id="UP000593567">
    <property type="component" value="Unassembled WGS sequence"/>
</dbReference>